<protein>
    <recommendedName>
        <fullName evidence="4">Carboxylesterase type B domain-containing protein</fullName>
    </recommendedName>
</protein>
<dbReference type="SUPFAM" id="SSF53474">
    <property type="entry name" value="alpha/beta-Hydrolases"/>
    <property type="match status" value="1"/>
</dbReference>
<feature type="domain" description="Carboxylesterase type B" evidence="4">
    <location>
        <begin position="32"/>
        <end position="392"/>
    </location>
</feature>
<evidence type="ECO:0000259" key="4">
    <source>
        <dbReference type="Pfam" id="PF00135"/>
    </source>
</evidence>
<evidence type="ECO:0000256" key="1">
    <source>
        <dbReference type="ARBA" id="ARBA00005964"/>
    </source>
</evidence>
<evidence type="ECO:0000256" key="3">
    <source>
        <dbReference type="ARBA" id="ARBA00023180"/>
    </source>
</evidence>
<dbReference type="InterPro" id="IPR002018">
    <property type="entry name" value="CarbesteraseB"/>
</dbReference>
<sequence>MRVLTETRQGVHAYLGVPYAEPPVGELRFSEQDEDCLFLNIWAPEGATPFRPLPVVLVLEGRGFVTGTPTALPAQDLAAEGVVVVTVAYRLNVFGFLCLGDGGARGNLGLLDQYLALLWVRDNIEAFGGDPRTVTLMGHGAGAASVAMHLTSPRTLGLFQRAILMSGSASSPWSRSPSATAASLGVARSLGCPLPLLASYPVPLPPLPPLRPPSAPTLDCLRSKSTAEILRAFLTQYQAGNWSELTLPVSDSFLPPEEQYLPRDATEALRQGAFHQVPVVAGVADQDGTVALSEQRDLARQSFSQLRRFFADAAIPAAAKRYGFTQMPTIRALLEWKYVSSAPQGDTSALLAGLLQMYTDAQFKAPHARQLQLLAARTSQLFAYRFDQPGPDLVGSGYPGQLPGLGRRPRCGACTGSGNGLHLS</sequence>
<gene>
    <name evidence="5" type="ORF">ONE63_000322</name>
</gene>
<dbReference type="Gene3D" id="3.40.50.1820">
    <property type="entry name" value="alpha/beta hydrolase"/>
    <property type="match status" value="1"/>
</dbReference>
<keyword evidence="6" id="KW-1185">Reference proteome</keyword>
<evidence type="ECO:0000313" key="5">
    <source>
        <dbReference type="EMBL" id="KAJ1531651.1"/>
    </source>
</evidence>
<organism evidence="5 6">
    <name type="scientific">Megalurothrips usitatus</name>
    <name type="common">bean blossom thrips</name>
    <dbReference type="NCBI Taxonomy" id="439358"/>
    <lineage>
        <taxon>Eukaryota</taxon>
        <taxon>Metazoa</taxon>
        <taxon>Ecdysozoa</taxon>
        <taxon>Arthropoda</taxon>
        <taxon>Hexapoda</taxon>
        <taxon>Insecta</taxon>
        <taxon>Pterygota</taxon>
        <taxon>Neoptera</taxon>
        <taxon>Paraneoptera</taxon>
        <taxon>Thysanoptera</taxon>
        <taxon>Terebrantia</taxon>
        <taxon>Thripoidea</taxon>
        <taxon>Thripidae</taxon>
        <taxon>Megalurothrips</taxon>
    </lineage>
</organism>
<keyword evidence="3" id="KW-0325">Glycoprotein</keyword>
<keyword evidence="2" id="KW-0732">Signal</keyword>
<evidence type="ECO:0000256" key="2">
    <source>
        <dbReference type="ARBA" id="ARBA00022729"/>
    </source>
</evidence>
<proteinExistence type="inferred from homology"/>
<comment type="similarity">
    <text evidence="1">Belongs to the type-B carboxylesterase/lipase family.</text>
</comment>
<reference evidence="5" key="1">
    <citation type="submission" date="2022-12" db="EMBL/GenBank/DDBJ databases">
        <title>Chromosome-level genome assembly of the bean flower thrips Megalurothrips usitatus.</title>
        <authorList>
            <person name="Ma L."/>
            <person name="Liu Q."/>
            <person name="Li H."/>
            <person name="Cai W."/>
        </authorList>
    </citation>
    <scope>NUCLEOTIDE SEQUENCE</scope>
    <source>
        <strain evidence="5">Cailab_2022a</strain>
    </source>
</reference>
<dbReference type="PROSITE" id="PS00941">
    <property type="entry name" value="CARBOXYLESTERASE_B_2"/>
    <property type="match status" value="1"/>
</dbReference>
<comment type="caution">
    <text evidence="5">The sequence shown here is derived from an EMBL/GenBank/DDBJ whole genome shotgun (WGS) entry which is preliminary data.</text>
</comment>
<dbReference type="Proteomes" id="UP001075354">
    <property type="component" value="Chromosome 1"/>
</dbReference>
<dbReference type="InterPro" id="IPR019819">
    <property type="entry name" value="Carboxylesterase_B_CS"/>
</dbReference>
<dbReference type="InterPro" id="IPR029058">
    <property type="entry name" value="AB_hydrolase_fold"/>
</dbReference>
<name>A0AAV7XYP0_9NEOP</name>
<dbReference type="Pfam" id="PF00135">
    <property type="entry name" value="COesterase"/>
    <property type="match status" value="1"/>
</dbReference>
<dbReference type="EMBL" id="JAPTSV010000001">
    <property type="protein sequence ID" value="KAJ1531651.1"/>
    <property type="molecule type" value="Genomic_DNA"/>
</dbReference>
<dbReference type="PANTHER" id="PTHR43903">
    <property type="entry name" value="NEUROLIGIN"/>
    <property type="match status" value="1"/>
</dbReference>
<dbReference type="InterPro" id="IPR051093">
    <property type="entry name" value="Neuroligin/BSAL"/>
</dbReference>
<dbReference type="AlphaFoldDB" id="A0AAV7XYP0"/>
<accession>A0AAV7XYP0</accession>
<evidence type="ECO:0000313" key="6">
    <source>
        <dbReference type="Proteomes" id="UP001075354"/>
    </source>
</evidence>